<dbReference type="AlphaFoldDB" id="A0A5B7CP41"/>
<gene>
    <name evidence="2" type="ORF">E2C01_004139</name>
</gene>
<sequence length="80" mass="8633">MLRTHSWGKRQDIPLQHLSMTDPIHFPTTHLVPFLPQLPFPLSTVSTGLSAEACALSRTAGGVPQGSRIRTDSVLPSESG</sequence>
<name>A0A5B7CP41_PORTR</name>
<dbReference type="Proteomes" id="UP000324222">
    <property type="component" value="Unassembled WGS sequence"/>
</dbReference>
<evidence type="ECO:0000313" key="3">
    <source>
        <dbReference type="Proteomes" id="UP000324222"/>
    </source>
</evidence>
<dbReference type="EMBL" id="VSRR010000164">
    <property type="protein sequence ID" value="MPC11472.1"/>
    <property type="molecule type" value="Genomic_DNA"/>
</dbReference>
<feature type="region of interest" description="Disordered" evidence="1">
    <location>
        <begin position="60"/>
        <end position="80"/>
    </location>
</feature>
<organism evidence="2 3">
    <name type="scientific">Portunus trituberculatus</name>
    <name type="common">Swimming crab</name>
    <name type="synonym">Neptunus trituberculatus</name>
    <dbReference type="NCBI Taxonomy" id="210409"/>
    <lineage>
        <taxon>Eukaryota</taxon>
        <taxon>Metazoa</taxon>
        <taxon>Ecdysozoa</taxon>
        <taxon>Arthropoda</taxon>
        <taxon>Crustacea</taxon>
        <taxon>Multicrustacea</taxon>
        <taxon>Malacostraca</taxon>
        <taxon>Eumalacostraca</taxon>
        <taxon>Eucarida</taxon>
        <taxon>Decapoda</taxon>
        <taxon>Pleocyemata</taxon>
        <taxon>Brachyura</taxon>
        <taxon>Eubrachyura</taxon>
        <taxon>Portunoidea</taxon>
        <taxon>Portunidae</taxon>
        <taxon>Portuninae</taxon>
        <taxon>Portunus</taxon>
    </lineage>
</organism>
<protein>
    <submittedName>
        <fullName evidence="2">Uncharacterized protein</fullName>
    </submittedName>
</protein>
<proteinExistence type="predicted"/>
<evidence type="ECO:0000256" key="1">
    <source>
        <dbReference type="SAM" id="MobiDB-lite"/>
    </source>
</evidence>
<evidence type="ECO:0000313" key="2">
    <source>
        <dbReference type="EMBL" id="MPC11472.1"/>
    </source>
</evidence>
<accession>A0A5B7CP41</accession>
<reference evidence="2 3" key="1">
    <citation type="submission" date="2019-05" db="EMBL/GenBank/DDBJ databases">
        <title>Another draft genome of Portunus trituberculatus and its Hox gene families provides insights of decapod evolution.</title>
        <authorList>
            <person name="Jeong J.-H."/>
            <person name="Song I."/>
            <person name="Kim S."/>
            <person name="Choi T."/>
            <person name="Kim D."/>
            <person name="Ryu S."/>
            <person name="Kim W."/>
        </authorList>
    </citation>
    <scope>NUCLEOTIDE SEQUENCE [LARGE SCALE GENOMIC DNA]</scope>
    <source>
        <tissue evidence="2">Muscle</tissue>
    </source>
</reference>
<keyword evidence="3" id="KW-1185">Reference proteome</keyword>
<comment type="caution">
    <text evidence="2">The sequence shown here is derived from an EMBL/GenBank/DDBJ whole genome shotgun (WGS) entry which is preliminary data.</text>
</comment>